<dbReference type="SUPFAM" id="SSF51182">
    <property type="entry name" value="RmlC-like cupins"/>
    <property type="match status" value="1"/>
</dbReference>
<evidence type="ECO:0000313" key="3">
    <source>
        <dbReference type="EMBL" id="MFC5628875.1"/>
    </source>
</evidence>
<feature type="compositionally biased region" description="Polar residues" evidence="1">
    <location>
        <begin position="166"/>
        <end position="175"/>
    </location>
</feature>
<dbReference type="InterPro" id="IPR013096">
    <property type="entry name" value="Cupin_2"/>
</dbReference>
<feature type="domain" description="Cupin type-2" evidence="2">
    <location>
        <begin position="83"/>
        <end position="157"/>
    </location>
</feature>
<keyword evidence="4" id="KW-1185">Reference proteome</keyword>
<evidence type="ECO:0000259" key="2">
    <source>
        <dbReference type="Pfam" id="PF07883"/>
    </source>
</evidence>
<gene>
    <name evidence="3" type="ORF">ACFPTR_08310</name>
</gene>
<dbReference type="PANTHER" id="PTHR43346">
    <property type="entry name" value="LIGAND BINDING DOMAIN PROTEIN, PUTATIVE (AFU_ORTHOLOGUE AFUA_6G14370)-RELATED"/>
    <property type="match status" value="1"/>
</dbReference>
<comment type="caution">
    <text evidence="3">The sequence shown here is derived from an EMBL/GenBank/DDBJ whole genome shotgun (WGS) entry which is preliminary data.</text>
</comment>
<accession>A0ABW0U5Z0</accession>
<dbReference type="RefSeq" id="WP_270898247.1">
    <property type="nucleotide sequence ID" value="NZ_JBHSPF010000037.1"/>
</dbReference>
<reference evidence="4" key="1">
    <citation type="journal article" date="2019" name="Int. J. Syst. Evol. Microbiol.">
        <title>The Global Catalogue of Microorganisms (GCM) 10K type strain sequencing project: providing services to taxonomists for standard genome sequencing and annotation.</title>
        <authorList>
            <consortium name="The Broad Institute Genomics Platform"/>
            <consortium name="The Broad Institute Genome Sequencing Center for Infectious Disease"/>
            <person name="Wu L."/>
            <person name="Ma J."/>
        </authorList>
    </citation>
    <scope>NUCLEOTIDE SEQUENCE [LARGE SCALE GENOMIC DNA]</scope>
    <source>
        <strain evidence="4">CGMCC 1.15790</strain>
    </source>
</reference>
<evidence type="ECO:0000256" key="1">
    <source>
        <dbReference type="SAM" id="MobiDB-lite"/>
    </source>
</evidence>
<dbReference type="CDD" id="cd02223">
    <property type="entry name" value="cupin_Bh2720-like"/>
    <property type="match status" value="1"/>
</dbReference>
<organism evidence="3 4">
    <name type="scientific">Aliibacillus thermotolerans</name>
    <dbReference type="NCBI Taxonomy" id="1834418"/>
    <lineage>
        <taxon>Bacteria</taxon>
        <taxon>Bacillati</taxon>
        <taxon>Bacillota</taxon>
        <taxon>Bacilli</taxon>
        <taxon>Bacillales</taxon>
        <taxon>Bacillaceae</taxon>
        <taxon>Aliibacillus</taxon>
    </lineage>
</organism>
<dbReference type="InterPro" id="IPR052538">
    <property type="entry name" value="Flavonoid_dioxygenase-like"/>
</dbReference>
<dbReference type="EMBL" id="JBHSPF010000037">
    <property type="protein sequence ID" value="MFC5628875.1"/>
    <property type="molecule type" value="Genomic_DNA"/>
</dbReference>
<dbReference type="Pfam" id="PF07883">
    <property type="entry name" value="Cupin_2"/>
    <property type="match status" value="1"/>
</dbReference>
<feature type="region of interest" description="Disordered" evidence="1">
    <location>
        <begin position="164"/>
        <end position="192"/>
    </location>
</feature>
<protein>
    <submittedName>
        <fullName evidence="3">Cupin domain-containing protein</fullName>
    </submittedName>
</protein>
<dbReference type="Proteomes" id="UP001596143">
    <property type="component" value="Unassembled WGS sequence"/>
</dbReference>
<name>A0ABW0U5Z0_9BACI</name>
<dbReference type="PANTHER" id="PTHR43346:SF1">
    <property type="entry name" value="QUERCETIN 2,3-DIOXYGENASE-RELATED"/>
    <property type="match status" value="1"/>
</dbReference>
<evidence type="ECO:0000313" key="4">
    <source>
        <dbReference type="Proteomes" id="UP001596143"/>
    </source>
</evidence>
<sequence length="192" mass="22939">MYYGHPYWYAVHPYYMYPQVADNRFIYPNDQEAFRDGDEFDEDMERRDYGRRPYVVNIERATRRNNAYRSALWTGRHLQVTLMSLRSREEIGFERHPQTDQLIKIEQGRGLIQIGDSRQRLEVEQQVRQGDAIMIPAGKWHNLTNIGRESLKLYSIYAPPEHPFGTVQQTKQNAGNHHHPPYHHREDEEELE</sequence>
<dbReference type="Gene3D" id="2.60.120.10">
    <property type="entry name" value="Jelly Rolls"/>
    <property type="match status" value="1"/>
</dbReference>
<dbReference type="InterPro" id="IPR014710">
    <property type="entry name" value="RmlC-like_jellyroll"/>
</dbReference>
<proteinExistence type="predicted"/>
<dbReference type="InterPro" id="IPR011051">
    <property type="entry name" value="RmlC_Cupin_sf"/>
</dbReference>